<feature type="transmembrane region" description="Helical" evidence="1">
    <location>
        <begin position="109"/>
        <end position="127"/>
    </location>
</feature>
<feature type="transmembrane region" description="Helical" evidence="1">
    <location>
        <begin position="45"/>
        <end position="66"/>
    </location>
</feature>
<gene>
    <name evidence="2" type="ORF">CAMP_LOCUS4567</name>
</gene>
<evidence type="ECO:0000256" key="1">
    <source>
        <dbReference type="SAM" id="Phobius"/>
    </source>
</evidence>
<name>A0A9P1IBY3_9PELO</name>
<protein>
    <submittedName>
        <fullName evidence="2">Uncharacterized protein</fullName>
    </submittedName>
</protein>
<comment type="caution">
    <text evidence="2">The sequence shown here is derived from an EMBL/GenBank/DDBJ whole genome shotgun (WGS) entry which is preliminary data.</text>
</comment>
<accession>A0A9P1IBY3</accession>
<keyword evidence="1" id="KW-1133">Transmembrane helix</keyword>
<feature type="transmembrane region" description="Helical" evidence="1">
    <location>
        <begin position="12"/>
        <end position="33"/>
    </location>
</feature>
<dbReference type="AlphaFoldDB" id="A0A9P1IBY3"/>
<proteinExistence type="predicted"/>
<dbReference type="EMBL" id="CANHGI010000002">
    <property type="protein sequence ID" value="CAI5441930.1"/>
    <property type="molecule type" value="Genomic_DNA"/>
</dbReference>
<organism evidence="2 3">
    <name type="scientific">Caenorhabditis angaria</name>
    <dbReference type="NCBI Taxonomy" id="860376"/>
    <lineage>
        <taxon>Eukaryota</taxon>
        <taxon>Metazoa</taxon>
        <taxon>Ecdysozoa</taxon>
        <taxon>Nematoda</taxon>
        <taxon>Chromadorea</taxon>
        <taxon>Rhabditida</taxon>
        <taxon>Rhabditina</taxon>
        <taxon>Rhabditomorpha</taxon>
        <taxon>Rhabditoidea</taxon>
        <taxon>Rhabditidae</taxon>
        <taxon>Peloderinae</taxon>
        <taxon>Caenorhabditis</taxon>
    </lineage>
</organism>
<keyword evidence="1" id="KW-0812">Transmembrane</keyword>
<evidence type="ECO:0000313" key="3">
    <source>
        <dbReference type="Proteomes" id="UP001152747"/>
    </source>
</evidence>
<evidence type="ECO:0000313" key="2">
    <source>
        <dbReference type="EMBL" id="CAI5441930.1"/>
    </source>
</evidence>
<dbReference type="Proteomes" id="UP001152747">
    <property type="component" value="Unassembled WGS sequence"/>
</dbReference>
<reference evidence="2" key="1">
    <citation type="submission" date="2022-11" db="EMBL/GenBank/DDBJ databases">
        <authorList>
            <person name="Kikuchi T."/>
        </authorList>
    </citation>
    <scope>NUCLEOTIDE SEQUENCE</scope>
    <source>
        <strain evidence="2">PS1010</strain>
    </source>
</reference>
<keyword evidence="3" id="KW-1185">Reference proteome</keyword>
<keyword evidence="1" id="KW-0472">Membrane</keyword>
<feature type="transmembrane region" description="Helical" evidence="1">
    <location>
        <begin position="78"/>
        <end position="97"/>
    </location>
</feature>
<sequence length="128" mass="14752">MIGSNKNKKTLIHAHIVSAIIHMLLFIYLAVVQLNDQLHDKTSRIIASAIIEVYIILSLVLIAIIWKMEIEHPRFRRLYPLSHIFVTTVFQLFTQLISEAKTYETMFTTYVTSGSAVVHLIFLLIELI</sequence>